<reference evidence="2" key="1">
    <citation type="journal article" date="2019" name="Int. J. Syst. Evol. Microbiol.">
        <title>The Global Catalogue of Microorganisms (GCM) 10K type strain sequencing project: providing services to taxonomists for standard genome sequencing and annotation.</title>
        <authorList>
            <consortium name="The Broad Institute Genomics Platform"/>
            <consortium name="The Broad Institute Genome Sequencing Center for Infectious Disease"/>
            <person name="Wu L."/>
            <person name="Ma J."/>
        </authorList>
    </citation>
    <scope>NUCLEOTIDE SEQUENCE [LARGE SCALE GENOMIC DNA]</scope>
    <source>
        <strain evidence="2">JCM 13929</strain>
    </source>
</reference>
<dbReference type="EMBL" id="BAAAMU010000004">
    <property type="protein sequence ID" value="GAA1614813.1"/>
    <property type="molecule type" value="Genomic_DNA"/>
</dbReference>
<gene>
    <name evidence="1" type="ORF">GCM10009733_008770</name>
</gene>
<proteinExistence type="predicted"/>
<evidence type="ECO:0000313" key="2">
    <source>
        <dbReference type="Proteomes" id="UP001500064"/>
    </source>
</evidence>
<accession>A0ABP4QMQ3</accession>
<protein>
    <recommendedName>
        <fullName evidence="3">MmcQ/YjbR family DNA-binding protein</fullName>
    </recommendedName>
</protein>
<name>A0ABP4QMQ3_9ACTN</name>
<dbReference type="RefSeq" id="WP_346101548.1">
    <property type="nucleotide sequence ID" value="NZ_BAAAMU010000004.1"/>
</dbReference>
<evidence type="ECO:0008006" key="3">
    <source>
        <dbReference type="Google" id="ProtNLM"/>
    </source>
</evidence>
<evidence type="ECO:0000313" key="1">
    <source>
        <dbReference type="EMBL" id="GAA1614813.1"/>
    </source>
</evidence>
<dbReference type="Proteomes" id="UP001500064">
    <property type="component" value="Unassembled WGS sequence"/>
</dbReference>
<keyword evidence="2" id="KW-1185">Reference proteome</keyword>
<comment type="caution">
    <text evidence="1">The sequence shown here is derived from an EMBL/GenBank/DDBJ whole genome shotgun (WGS) entry which is preliminary data.</text>
</comment>
<sequence>MPPLDELERRDESVVFGWISRHFPAHGSKIAWGRVEGRHAHWRIADDQRPAARAAAEVRRRLRPGSVVEHVGDSLSPYGVCFTDENALAVLAALLEIPEHHYFLAEDRSWIVVVTMEGDLDALDRPR</sequence>
<organism evidence="1 2">
    <name type="scientific">Nonomuraea maheshkhaliensis</name>
    <dbReference type="NCBI Taxonomy" id="419590"/>
    <lineage>
        <taxon>Bacteria</taxon>
        <taxon>Bacillati</taxon>
        <taxon>Actinomycetota</taxon>
        <taxon>Actinomycetes</taxon>
        <taxon>Streptosporangiales</taxon>
        <taxon>Streptosporangiaceae</taxon>
        <taxon>Nonomuraea</taxon>
    </lineage>
</organism>